<dbReference type="InterPro" id="IPR011006">
    <property type="entry name" value="CheY-like_superfamily"/>
</dbReference>
<feature type="modified residue" description="4-aspartylphosphate" evidence="13">
    <location>
        <position position="799"/>
    </location>
</feature>
<dbReference type="PANTHER" id="PTHR43065">
    <property type="entry name" value="SENSOR HISTIDINE KINASE"/>
    <property type="match status" value="1"/>
</dbReference>
<keyword evidence="9 18" id="KW-0067">ATP-binding</keyword>
<dbReference type="InterPro" id="IPR000014">
    <property type="entry name" value="PAS"/>
</dbReference>
<keyword evidence="10" id="KW-1133">Transmembrane helix</keyword>
<evidence type="ECO:0000256" key="9">
    <source>
        <dbReference type="ARBA" id="ARBA00022840"/>
    </source>
</evidence>
<dbReference type="RefSeq" id="WP_394412567.1">
    <property type="nucleotide sequence ID" value="NZ_JBIGIC010000007.1"/>
</dbReference>
<evidence type="ECO:0000259" key="14">
    <source>
        <dbReference type="PROSITE" id="PS50109"/>
    </source>
</evidence>
<dbReference type="InterPro" id="IPR003661">
    <property type="entry name" value="HisK_dim/P_dom"/>
</dbReference>
<evidence type="ECO:0000256" key="10">
    <source>
        <dbReference type="ARBA" id="ARBA00022989"/>
    </source>
</evidence>
<dbReference type="InterPro" id="IPR013767">
    <property type="entry name" value="PAS_fold"/>
</dbReference>
<dbReference type="PROSITE" id="PS50110">
    <property type="entry name" value="RESPONSE_REGULATORY"/>
    <property type="match status" value="1"/>
</dbReference>
<keyword evidence="12" id="KW-0472">Membrane</keyword>
<dbReference type="Gene3D" id="3.30.450.350">
    <property type="entry name" value="CHASE domain"/>
    <property type="match status" value="1"/>
</dbReference>
<dbReference type="SMART" id="SM00086">
    <property type="entry name" value="PAC"/>
    <property type="match status" value="1"/>
</dbReference>
<evidence type="ECO:0000256" key="11">
    <source>
        <dbReference type="ARBA" id="ARBA00023012"/>
    </source>
</evidence>
<comment type="caution">
    <text evidence="18">The sequence shown here is derived from an EMBL/GenBank/DDBJ whole genome shotgun (WGS) entry which is preliminary data.</text>
</comment>
<evidence type="ECO:0000313" key="19">
    <source>
        <dbReference type="Proteomes" id="UP001606134"/>
    </source>
</evidence>
<dbReference type="InterPro" id="IPR035965">
    <property type="entry name" value="PAS-like_dom_sf"/>
</dbReference>
<dbReference type="InterPro" id="IPR042240">
    <property type="entry name" value="CHASE_sf"/>
</dbReference>
<dbReference type="Pfam" id="PF00072">
    <property type="entry name" value="Response_reg"/>
    <property type="match status" value="1"/>
</dbReference>
<evidence type="ECO:0000259" key="17">
    <source>
        <dbReference type="PROSITE" id="PS50839"/>
    </source>
</evidence>
<dbReference type="PRINTS" id="PR00344">
    <property type="entry name" value="BCTRLSENSOR"/>
</dbReference>
<dbReference type="PANTHER" id="PTHR43065:SF42">
    <property type="entry name" value="TWO-COMPONENT SENSOR PPRA"/>
    <property type="match status" value="1"/>
</dbReference>
<name>A0ABW7HE52_9BURK</name>
<evidence type="ECO:0000313" key="18">
    <source>
        <dbReference type="EMBL" id="MFG6488195.1"/>
    </source>
</evidence>
<dbReference type="Pfam" id="PF03924">
    <property type="entry name" value="CHASE"/>
    <property type="match status" value="1"/>
</dbReference>
<dbReference type="Gene3D" id="3.40.50.2300">
    <property type="match status" value="1"/>
</dbReference>
<dbReference type="SMART" id="SM00091">
    <property type="entry name" value="PAS"/>
    <property type="match status" value="1"/>
</dbReference>
<dbReference type="PROSITE" id="PS50112">
    <property type="entry name" value="PAS"/>
    <property type="match status" value="1"/>
</dbReference>
<dbReference type="PROSITE" id="PS50839">
    <property type="entry name" value="CHASE"/>
    <property type="match status" value="1"/>
</dbReference>
<dbReference type="InterPro" id="IPR036097">
    <property type="entry name" value="HisK_dim/P_sf"/>
</dbReference>
<dbReference type="SMART" id="SM00388">
    <property type="entry name" value="HisKA"/>
    <property type="match status" value="1"/>
</dbReference>
<evidence type="ECO:0000256" key="7">
    <source>
        <dbReference type="ARBA" id="ARBA00022741"/>
    </source>
</evidence>
<feature type="domain" description="CHASE" evidence="17">
    <location>
        <begin position="150"/>
        <end position="307"/>
    </location>
</feature>
<dbReference type="Gene3D" id="1.10.287.130">
    <property type="match status" value="1"/>
</dbReference>
<evidence type="ECO:0000256" key="4">
    <source>
        <dbReference type="ARBA" id="ARBA00022553"/>
    </source>
</evidence>
<proteinExistence type="predicted"/>
<evidence type="ECO:0000256" key="3">
    <source>
        <dbReference type="ARBA" id="ARBA00012438"/>
    </source>
</evidence>
<dbReference type="SUPFAM" id="SSF55785">
    <property type="entry name" value="PYP-like sensor domain (PAS domain)"/>
    <property type="match status" value="1"/>
</dbReference>
<evidence type="ECO:0000256" key="1">
    <source>
        <dbReference type="ARBA" id="ARBA00000085"/>
    </source>
</evidence>
<dbReference type="SUPFAM" id="SSF52172">
    <property type="entry name" value="CheY-like"/>
    <property type="match status" value="1"/>
</dbReference>
<keyword evidence="6" id="KW-0812">Transmembrane</keyword>
<dbReference type="InterPro" id="IPR004358">
    <property type="entry name" value="Sig_transdc_His_kin-like_C"/>
</dbReference>
<accession>A0ABW7HE52</accession>
<dbReference type="Gene3D" id="3.30.450.20">
    <property type="entry name" value="PAS domain"/>
    <property type="match status" value="1"/>
</dbReference>
<dbReference type="InterPro" id="IPR006189">
    <property type="entry name" value="CHASE_dom"/>
</dbReference>
<dbReference type="InterPro" id="IPR003594">
    <property type="entry name" value="HATPase_dom"/>
</dbReference>
<evidence type="ECO:0000259" key="15">
    <source>
        <dbReference type="PROSITE" id="PS50110"/>
    </source>
</evidence>
<reference evidence="18 19" key="1">
    <citation type="submission" date="2024-08" db="EMBL/GenBank/DDBJ databases">
        <authorList>
            <person name="Lu H."/>
        </authorList>
    </citation>
    <scope>NUCLEOTIDE SEQUENCE [LARGE SCALE GENOMIC DNA]</scope>
    <source>
        <strain evidence="18 19">BYS78W</strain>
    </source>
</reference>
<gene>
    <name evidence="18" type="ORF">ACG04R_16030</name>
</gene>
<evidence type="ECO:0000256" key="2">
    <source>
        <dbReference type="ARBA" id="ARBA00004370"/>
    </source>
</evidence>
<dbReference type="PROSITE" id="PS50109">
    <property type="entry name" value="HIS_KIN"/>
    <property type="match status" value="1"/>
</dbReference>
<dbReference type="SMART" id="SM00448">
    <property type="entry name" value="REC"/>
    <property type="match status" value="1"/>
</dbReference>
<dbReference type="InterPro" id="IPR001789">
    <property type="entry name" value="Sig_transdc_resp-reg_receiver"/>
</dbReference>
<dbReference type="GO" id="GO:0005524">
    <property type="term" value="F:ATP binding"/>
    <property type="evidence" value="ECO:0007669"/>
    <property type="project" value="UniProtKB-KW"/>
</dbReference>
<dbReference type="Pfam" id="PF02518">
    <property type="entry name" value="HATPase_c"/>
    <property type="match status" value="1"/>
</dbReference>
<protein>
    <recommendedName>
        <fullName evidence="3">histidine kinase</fullName>
        <ecNumber evidence="3">2.7.13.3</ecNumber>
    </recommendedName>
</protein>
<dbReference type="SUPFAM" id="SSF47384">
    <property type="entry name" value="Homodimeric domain of signal transducing histidine kinase"/>
    <property type="match status" value="1"/>
</dbReference>
<evidence type="ECO:0000259" key="16">
    <source>
        <dbReference type="PROSITE" id="PS50112"/>
    </source>
</evidence>
<evidence type="ECO:0000256" key="5">
    <source>
        <dbReference type="ARBA" id="ARBA00022679"/>
    </source>
</evidence>
<dbReference type="InterPro" id="IPR005467">
    <property type="entry name" value="His_kinase_dom"/>
</dbReference>
<feature type="domain" description="Response regulatory" evidence="15">
    <location>
        <begin position="748"/>
        <end position="864"/>
    </location>
</feature>
<feature type="domain" description="PAS" evidence="16">
    <location>
        <begin position="372"/>
        <end position="427"/>
    </location>
</feature>
<dbReference type="EC" id="2.7.13.3" evidence="3"/>
<evidence type="ECO:0000256" key="6">
    <source>
        <dbReference type="ARBA" id="ARBA00022692"/>
    </source>
</evidence>
<dbReference type="SMART" id="SM00387">
    <property type="entry name" value="HATPase_c"/>
    <property type="match status" value="1"/>
</dbReference>
<organism evidence="18 19">
    <name type="scientific">Pelomonas candidula</name>
    <dbReference type="NCBI Taxonomy" id="3299025"/>
    <lineage>
        <taxon>Bacteria</taxon>
        <taxon>Pseudomonadati</taxon>
        <taxon>Pseudomonadota</taxon>
        <taxon>Betaproteobacteria</taxon>
        <taxon>Burkholderiales</taxon>
        <taxon>Sphaerotilaceae</taxon>
        <taxon>Roseateles</taxon>
    </lineage>
</organism>
<dbReference type="CDD" id="cd00156">
    <property type="entry name" value="REC"/>
    <property type="match status" value="1"/>
</dbReference>
<dbReference type="InterPro" id="IPR036890">
    <property type="entry name" value="HATPase_C_sf"/>
</dbReference>
<dbReference type="Pfam" id="PF00989">
    <property type="entry name" value="PAS"/>
    <property type="match status" value="1"/>
</dbReference>
<keyword evidence="19" id="KW-1185">Reference proteome</keyword>
<evidence type="ECO:0000256" key="13">
    <source>
        <dbReference type="PROSITE-ProRule" id="PRU00169"/>
    </source>
</evidence>
<evidence type="ECO:0000256" key="8">
    <source>
        <dbReference type="ARBA" id="ARBA00022777"/>
    </source>
</evidence>
<keyword evidence="7" id="KW-0547">Nucleotide-binding</keyword>
<feature type="domain" description="Histidine kinase" evidence="14">
    <location>
        <begin position="514"/>
        <end position="727"/>
    </location>
</feature>
<dbReference type="Gene3D" id="3.30.565.10">
    <property type="entry name" value="Histidine kinase-like ATPase, C-terminal domain"/>
    <property type="match status" value="1"/>
</dbReference>
<evidence type="ECO:0000256" key="12">
    <source>
        <dbReference type="ARBA" id="ARBA00023136"/>
    </source>
</evidence>
<keyword evidence="4 13" id="KW-0597">Phosphoprotein</keyword>
<dbReference type="Proteomes" id="UP001606134">
    <property type="component" value="Unassembled WGS sequence"/>
</dbReference>
<dbReference type="InterPro" id="IPR001610">
    <property type="entry name" value="PAC"/>
</dbReference>
<keyword evidence="5" id="KW-0808">Transferase</keyword>
<dbReference type="NCBIfam" id="TIGR00229">
    <property type="entry name" value="sensory_box"/>
    <property type="match status" value="1"/>
</dbReference>
<dbReference type="EMBL" id="JBIGIC010000007">
    <property type="protein sequence ID" value="MFG6488195.1"/>
    <property type="molecule type" value="Genomic_DNA"/>
</dbReference>
<dbReference type="CDD" id="cd00130">
    <property type="entry name" value="PAS"/>
    <property type="match status" value="1"/>
</dbReference>
<keyword evidence="11" id="KW-0902">Two-component regulatory system</keyword>
<dbReference type="SUPFAM" id="SSF55874">
    <property type="entry name" value="ATPase domain of HSP90 chaperone/DNA topoisomerase II/histidine kinase"/>
    <property type="match status" value="1"/>
</dbReference>
<sequence>MPEPAARAEPLARRALPWLLFAATVALTLALAAWSVQQNAAERRALFERSVESLRISLASVVRSHLDILPGLRLAASGPTPLDDAQFERYVDSVLESRRFPGLTLSFIAERVPLAGRAAYVERVRADRSTDPAGHPSFAVQPPGDRPEYMLLRHQLPTDPANDGYDLYDPAQSYRQPVERAIADGGLVATPPLLLARDRHRPNHPELTSIVVRAATYRGDHLPATADERRSAATGVVGIALRSAELVRGALPPDLAASGGTPARVRVTDPTAPPQAPLVYDNEPGAAVPADALRFELPMADRRWLVEVAPPPAGPWDDVNDGTLQLLAAGLVCAASLALLTAGLARGRQQAEVRVREGLAQLEAEAAQLARSEARLRLLFEHSLDAMLNTRPGGGVVAANRAACELFGRSEAQLLAATRDDIIDPADPRLAPLMAERQATGRTRGQVRMRRADGSFFEAEISSMAYQDSDGNPLASVIVRDLTPSLNAAAERQGLEEQLRRAQKMQALGTLVGGIAHDFNNVLAIVLGGAALVDADLDAHHPARPHLERIRQAGLRARSLVQQLLTFGRPSAEGRWAQPLQPLVEEALALLRLSLPVEVKLEADLAAEPLHVVTEPTQIQQVLLNLCNNAWQAMPGHRGRIDITLDARLREGRHWAVLSVRDDGTGMDAALRERIFEPFFTTKVAAQGTGLGLAMVHGIVTGHGGRIELSSVPGHGSIFEIWLPTVATAAEGPADEPAPPTLPGRGERIVYLDDDEVLRLTVEALLTRLGYRVESHADPASALAAVDAAAGGIDLVLTDYDMPRMSGLDVARALRQRHPDLPVLIVTGQVTAALRSASAELAGVGLMSKEFIVEQLGARVAALLTASRH</sequence>
<comment type="subcellular location">
    <subcellularLocation>
        <location evidence="2">Membrane</location>
    </subcellularLocation>
</comment>
<keyword evidence="8" id="KW-0418">Kinase</keyword>
<comment type="catalytic activity">
    <reaction evidence="1">
        <text>ATP + protein L-histidine = ADP + protein N-phospho-L-histidine.</text>
        <dbReference type="EC" id="2.7.13.3"/>
    </reaction>
</comment>
<dbReference type="SMART" id="SM01079">
    <property type="entry name" value="CHASE"/>
    <property type="match status" value="1"/>
</dbReference>